<reference evidence="3" key="1">
    <citation type="submission" date="2016-10" db="EMBL/GenBank/DDBJ databases">
        <authorList>
            <person name="Varghese N."/>
            <person name="Submissions S."/>
        </authorList>
    </citation>
    <scope>NUCLEOTIDE SEQUENCE [LARGE SCALE GENOMIC DNA]</scope>
    <source>
        <strain evidence="3">DSM 16522</strain>
    </source>
</reference>
<sequence>MKHLLLPIFLAPLFSYSYAAHANVDKIAETYCNLFGKASIEAFKTHDSPDAIAQKAFKELSRKGFDLKEINSNKDGFIASIKQTVSEIRKNKQVFPSPRHFDESLVKSIEACKVQTKHVLSERTK</sequence>
<dbReference type="RefSeq" id="WP_092517308.1">
    <property type="nucleotide sequence ID" value="NZ_CAWRAH010000048.1"/>
</dbReference>
<feature type="signal peptide" evidence="1">
    <location>
        <begin position="1"/>
        <end position="22"/>
    </location>
</feature>
<feature type="chain" id="PRO_5011481952" description="Type VI secretion system (T6SS), amidase immunity protein" evidence="1">
    <location>
        <begin position="23"/>
        <end position="125"/>
    </location>
</feature>
<evidence type="ECO:0000313" key="3">
    <source>
        <dbReference type="Proteomes" id="UP000199011"/>
    </source>
</evidence>
<gene>
    <name evidence="2" type="ORF">SAMN05421579_1035</name>
</gene>
<keyword evidence="3" id="KW-1185">Reference proteome</keyword>
<organism evidence="2 3">
    <name type="scientific">Xenorhabdus japonica</name>
    <dbReference type="NCBI Taxonomy" id="53341"/>
    <lineage>
        <taxon>Bacteria</taxon>
        <taxon>Pseudomonadati</taxon>
        <taxon>Pseudomonadota</taxon>
        <taxon>Gammaproteobacteria</taxon>
        <taxon>Enterobacterales</taxon>
        <taxon>Morganellaceae</taxon>
        <taxon>Xenorhabdus</taxon>
    </lineage>
</organism>
<name>A0A1I4YTC8_9GAMM</name>
<evidence type="ECO:0000313" key="2">
    <source>
        <dbReference type="EMBL" id="SFN40880.1"/>
    </source>
</evidence>
<dbReference type="EMBL" id="FOVO01000003">
    <property type="protein sequence ID" value="SFN40880.1"/>
    <property type="molecule type" value="Genomic_DNA"/>
</dbReference>
<keyword evidence="1" id="KW-0732">Signal</keyword>
<evidence type="ECO:0008006" key="4">
    <source>
        <dbReference type="Google" id="ProtNLM"/>
    </source>
</evidence>
<accession>A0A1I4YTC8</accession>
<protein>
    <recommendedName>
        <fullName evidence="4">Type VI secretion system (T6SS), amidase immunity protein</fullName>
    </recommendedName>
</protein>
<evidence type="ECO:0000256" key="1">
    <source>
        <dbReference type="SAM" id="SignalP"/>
    </source>
</evidence>
<dbReference type="OrthoDB" id="6465461at2"/>
<proteinExistence type="predicted"/>
<dbReference type="Proteomes" id="UP000199011">
    <property type="component" value="Unassembled WGS sequence"/>
</dbReference>
<dbReference type="AlphaFoldDB" id="A0A1I4YTC8"/>